<feature type="region of interest" description="Disordered" evidence="1">
    <location>
        <begin position="1291"/>
        <end position="1310"/>
    </location>
</feature>
<dbReference type="EMBL" id="CP130472">
    <property type="protein sequence ID" value="WLS46106.1"/>
    <property type="molecule type" value="Genomic_DNA"/>
</dbReference>
<dbReference type="SUPFAM" id="SSF81301">
    <property type="entry name" value="Nucleotidyltransferase"/>
    <property type="match status" value="1"/>
</dbReference>
<feature type="region of interest" description="Disordered" evidence="1">
    <location>
        <begin position="494"/>
        <end position="521"/>
    </location>
</feature>
<feature type="compositionally biased region" description="Basic and acidic residues" evidence="1">
    <location>
        <begin position="1298"/>
        <end position="1310"/>
    </location>
</feature>
<proteinExistence type="predicted"/>
<accession>A0AAJ6L3E4</accession>
<dbReference type="Pfam" id="PF04607">
    <property type="entry name" value="RelA_SpoT"/>
    <property type="match status" value="1"/>
</dbReference>
<dbReference type="Gene3D" id="3.30.460.10">
    <property type="entry name" value="Beta Polymerase, domain 2"/>
    <property type="match status" value="1"/>
</dbReference>
<evidence type="ECO:0000256" key="1">
    <source>
        <dbReference type="SAM" id="MobiDB-lite"/>
    </source>
</evidence>
<dbReference type="SMART" id="SM00954">
    <property type="entry name" value="RelA_SpoT"/>
    <property type="match status" value="1"/>
</dbReference>
<protein>
    <submittedName>
        <fullName evidence="3">Toxin glutamine deamidase domain-containing protein</fullName>
    </submittedName>
</protein>
<dbReference type="Pfam" id="PF15644">
    <property type="entry name" value="Gln_amidase"/>
    <property type="match status" value="1"/>
</dbReference>
<dbReference type="Proteomes" id="UP001235874">
    <property type="component" value="Chromosome"/>
</dbReference>
<name>A0AAJ6L3E4_9ACTN</name>
<evidence type="ECO:0000313" key="3">
    <source>
        <dbReference type="EMBL" id="WLS46106.1"/>
    </source>
</evidence>
<feature type="domain" description="RelA/SpoT" evidence="2">
    <location>
        <begin position="1297"/>
        <end position="1407"/>
    </location>
</feature>
<feature type="region of interest" description="Disordered" evidence="1">
    <location>
        <begin position="371"/>
        <end position="420"/>
    </location>
</feature>
<feature type="region of interest" description="Disordered" evidence="1">
    <location>
        <begin position="1205"/>
        <end position="1225"/>
    </location>
</feature>
<dbReference type="InterPro" id="IPR028908">
    <property type="entry name" value="Tox-PL_dom"/>
</dbReference>
<organism evidence="3 4">
    <name type="scientific">Micromonospora profundi</name>
    <dbReference type="NCBI Taxonomy" id="1420889"/>
    <lineage>
        <taxon>Bacteria</taxon>
        <taxon>Bacillati</taxon>
        <taxon>Actinomycetota</taxon>
        <taxon>Actinomycetes</taxon>
        <taxon>Micromonosporales</taxon>
        <taxon>Micromonosporaceae</taxon>
        <taxon>Micromonospora</taxon>
    </lineage>
</organism>
<gene>
    <name evidence="3" type="ORF">Q3V37_02115</name>
</gene>
<dbReference type="InterPro" id="IPR057746">
    <property type="entry name" value="CpnT-like_N"/>
</dbReference>
<dbReference type="InterPro" id="IPR043519">
    <property type="entry name" value="NT_sf"/>
</dbReference>
<feature type="region of interest" description="Disordered" evidence="1">
    <location>
        <begin position="1052"/>
        <end position="1071"/>
    </location>
</feature>
<dbReference type="Pfam" id="PF25547">
    <property type="entry name" value="WXG100_2"/>
    <property type="match status" value="1"/>
</dbReference>
<dbReference type="GO" id="GO:0015969">
    <property type="term" value="P:guanosine tetraphosphate metabolic process"/>
    <property type="evidence" value="ECO:0007669"/>
    <property type="project" value="InterPro"/>
</dbReference>
<evidence type="ECO:0000313" key="4">
    <source>
        <dbReference type="Proteomes" id="UP001235874"/>
    </source>
</evidence>
<reference evidence="3 4" key="1">
    <citation type="submission" date="2023-07" db="EMBL/GenBank/DDBJ databases">
        <title>Micromonospora profundi TRM 95458 converts glycerol to a new osmotic compound.</title>
        <authorList>
            <person name="Lu D."/>
        </authorList>
    </citation>
    <scope>NUCLEOTIDE SEQUENCE [LARGE SCALE GENOMIC DNA]</scope>
    <source>
        <strain evidence="3 4">TRM95458</strain>
    </source>
</reference>
<dbReference type="InterPro" id="IPR007685">
    <property type="entry name" value="RelA_SpoT"/>
</dbReference>
<feature type="region of interest" description="Disordered" evidence="1">
    <location>
        <begin position="1005"/>
        <end position="1031"/>
    </location>
</feature>
<feature type="compositionally biased region" description="Polar residues" evidence="1">
    <location>
        <begin position="510"/>
        <end position="519"/>
    </location>
</feature>
<keyword evidence="4" id="KW-1185">Reference proteome</keyword>
<feature type="compositionally biased region" description="Low complexity" evidence="1">
    <location>
        <begin position="1054"/>
        <end position="1065"/>
    </location>
</feature>
<dbReference type="RefSeq" id="WP_306272724.1">
    <property type="nucleotide sequence ID" value="NZ_CP130472.1"/>
</dbReference>
<evidence type="ECO:0000259" key="2">
    <source>
        <dbReference type="SMART" id="SM00954"/>
    </source>
</evidence>
<dbReference type="KEGG" id="mprn:Q3V37_02115"/>
<sequence length="1448" mass="152163">MSVLPSPIPHPLDYAPWDVPGWIYETLDWVIGVQWPEGDERAVWAVADRWYAVASVLAGPHTDAAGAAAEVRSGYGGVGAVDAAFQAAWRGLAEGDNAPLPVLLAVSTDLGRLVEECGCDIEGAKLEVWIELGILVVELLTVAVVAVLTAGAASPAAGAAVTATRLLIQQICKRLLGQLASKSLKHGLKEAGERAAKEVAKGGVRGLAKRATREGLEEAAEEAGISLATQAYQNSTGRAHGLDLADLSTSAVGGLAGGAVAPVAGLGRHATGRVARVGEHLGREMTGEMFAETAASIATGQGPISAEDAVRAAASGVTGSVTGQVDHALQARVQAQSNALAGASFTGSSLPPDFPVTSAAGVSVQAGANVAGPPATAASDHATPLHAEPSTYSTADGAGLPQAISSDPSRPAAPTMGVPSVVEDGSARAVLPTEAVVPAQGGPVASERSVAADHMLSSTGSTGSVGPVGSAALVGSVGLDPQLSSVAVDATLQGSPTGQSQAAALAPTGNAPTAWSSSAGPPAATGTMVPPFTHAAVTSQAPAAPVVPPSVATPQPFGPVASPSPVTGPAVGAPNGAFAHGAVAAGGNTVIGPAIGRQPAPAGVPIRRALPPAVHPARGRASVPADVAAFGDPPVPARESHDWYAARWTAEAEAAERRRYQSHYESQRAAFENTRRQAEAGRLRLRAAEHDRRAIEYATYARQLHRTGHRQWSDGWQRAANDESRAYAECRDLAQAVLAGARAPEVVDLTDGAFHQANKDVGSLTLGAVGTTGRSALTGDDVPPPIDDSRPYGQPGGLRPPLALHQVDVERQMPRERDGTVIRTADPRRGDWFRLLNDGGPRADATRGINCLDCTLSLFETWVHGRPRVSAPRTFDGYLDGDIQRPIRGEAGGPGRVEDVTGGRFQQVLAPPPGGRLNPVQARQAADRGYVNLRDQLLLGGHGSYAFLVTEWATGGSHAWVALNQNGTILYLDPQTGAIRDRPLYPDVIGIDALVLSGDGQPMPLGGLPRGRFSERPDLPNHPSAYDNGSHGDPYVNRMYLLLDGPGSGPFPEAADASFGSAGDDPSTGGPARAIATASSLEDIFAAGVSPLEFATEIDPPTLRRLVPDLDEASARDVVRLFADARVRDMLDRTRRQPPANEPDLAEHLTRQLARHPDLARIILSTPELANSLTARPLTLYHLAGHQQAIDVLADVLDDVARQEAAGQTASRREVPQPAPTPLTDEQLRISASVEVRRGPVAQPAFDDDRRGDADYRRRYLDDLYSAATEAQVDLNQLAVSLAHVDGRRVAEPGWRSKPKDRSRAEDKVHRHQGDVSKLLDLAAAKVEFRCLDDLYAVLGRIRDHPDVEIVRYQDRFLSPEDSGYRDVQLVLRTPSGHLAEFRLHLAALDEIAVWEHALYEVRRDVDALARAEGRAMTSREAAIADGILRREQRLFWDALQSTYEGND</sequence>